<dbReference type="Pfam" id="PF00072">
    <property type="entry name" value="Response_reg"/>
    <property type="match status" value="1"/>
</dbReference>
<gene>
    <name evidence="8" type="ORF">GSF22_27865</name>
</gene>
<protein>
    <submittedName>
        <fullName evidence="8">Response regulator</fullName>
    </submittedName>
</protein>
<feature type="domain" description="HTH luxR-type" evidence="6">
    <location>
        <begin position="152"/>
        <end position="217"/>
    </location>
</feature>
<evidence type="ECO:0000256" key="2">
    <source>
        <dbReference type="ARBA" id="ARBA00023015"/>
    </source>
</evidence>
<proteinExistence type="predicted"/>
<evidence type="ECO:0000313" key="8">
    <source>
        <dbReference type="EMBL" id="MBO4209778.1"/>
    </source>
</evidence>
<keyword evidence="1 5" id="KW-0597">Phosphoprotein</keyword>
<dbReference type="InterPro" id="IPR058245">
    <property type="entry name" value="NreC/VraR/RcsB-like_REC"/>
</dbReference>
<dbReference type="InterPro" id="IPR000792">
    <property type="entry name" value="Tscrpt_reg_LuxR_C"/>
</dbReference>
<dbReference type="PRINTS" id="PR00038">
    <property type="entry name" value="HTHLUXR"/>
</dbReference>
<dbReference type="EMBL" id="WVUH01000348">
    <property type="protein sequence ID" value="MBO4209778.1"/>
    <property type="molecule type" value="Genomic_DNA"/>
</dbReference>
<dbReference type="SUPFAM" id="SSF52172">
    <property type="entry name" value="CheY-like"/>
    <property type="match status" value="1"/>
</dbReference>
<dbReference type="PANTHER" id="PTHR43214">
    <property type="entry name" value="TWO-COMPONENT RESPONSE REGULATOR"/>
    <property type="match status" value="1"/>
</dbReference>
<dbReference type="PROSITE" id="PS00622">
    <property type="entry name" value="HTH_LUXR_1"/>
    <property type="match status" value="1"/>
</dbReference>
<evidence type="ECO:0000256" key="5">
    <source>
        <dbReference type="PROSITE-ProRule" id="PRU00169"/>
    </source>
</evidence>
<dbReference type="SUPFAM" id="SSF46894">
    <property type="entry name" value="C-terminal effector domain of the bipartite response regulators"/>
    <property type="match status" value="1"/>
</dbReference>
<dbReference type="Pfam" id="PF00196">
    <property type="entry name" value="GerE"/>
    <property type="match status" value="1"/>
</dbReference>
<dbReference type="PROSITE" id="PS50110">
    <property type="entry name" value="RESPONSE_REGULATORY"/>
    <property type="match status" value="1"/>
</dbReference>
<dbReference type="CDD" id="cd17535">
    <property type="entry name" value="REC_NarL-like"/>
    <property type="match status" value="1"/>
</dbReference>
<evidence type="ECO:0000259" key="7">
    <source>
        <dbReference type="PROSITE" id="PS50110"/>
    </source>
</evidence>
<dbReference type="PANTHER" id="PTHR43214:SF24">
    <property type="entry name" value="TRANSCRIPTIONAL REGULATORY PROTEIN NARL-RELATED"/>
    <property type="match status" value="1"/>
</dbReference>
<sequence>MTPIRVFLVDDQDLVRAGFAMIVGAAADMTVVGSVGDGRSALAALRRPEQHCDVVLMDVTMPGLDGIETTRRLLAEPGAPRVVMLTTFDSDDNLVASLRAGASGFLSKDAGPEELLAAVRAAATGDAPVAPRLVRRLIDLFVLATPEPRPAPPPGLDRLTPREREILSAVGLGLSNAEIAGRLHLSESTVKTHLGSVLRKLGLRDRVQAVVAARLAGLAG</sequence>
<feature type="domain" description="Response regulatory" evidence="7">
    <location>
        <begin position="5"/>
        <end position="123"/>
    </location>
</feature>
<feature type="modified residue" description="4-aspartylphosphate" evidence="5">
    <location>
        <position position="58"/>
    </location>
</feature>
<keyword evidence="9" id="KW-1185">Reference proteome</keyword>
<evidence type="ECO:0000256" key="1">
    <source>
        <dbReference type="ARBA" id="ARBA00022553"/>
    </source>
</evidence>
<dbReference type="SMART" id="SM00421">
    <property type="entry name" value="HTH_LUXR"/>
    <property type="match status" value="1"/>
</dbReference>
<evidence type="ECO:0000313" key="9">
    <source>
        <dbReference type="Proteomes" id="UP000823521"/>
    </source>
</evidence>
<keyword evidence="2" id="KW-0805">Transcription regulation</keyword>
<dbReference type="SMART" id="SM00448">
    <property type="entry name" value="REC"/>
    <property type="match status" value="1"/>
</dbReference>
<dbReference type="InterPro" id="IPR039420">
    <property type="entry name" value="WalR-like"/>
</dbReference>
<dbReference type="Proteomes" id="UP000823521">
    <property type="component" value="Unassembled WGS sequence"/>
</dbReference>
<dbReference type="CDD" id="cd06170">
    <property type="entry name" value="LuxR_C_like"/>
    <property type="match status" value="1"/>
</dbReference>
<keyword evidence="3" id="KW-0238">DNA-binding</keyword>
<organism evidence="8 9">
    <name type="scientific">Micromonospora echinofusca</name>
    <dbReference type="NCBI Taxonomy" id="47858"/>
    <lineage>
        <taxon>Bacteria</taxon>
        <taxon>Bacillati</taxon>
        <taxon>Actinomycetota</taxon>
        <taxon>Actinomycetes</taxon>
        <taxon>Micromonosporales</taxon>
        <taxon>Micromonosporaceae</taxon>
        <taxon>Micromonospora</taxon>
    </lineage>
</organism>
<name>A0ABS3VZK2_MICEH</name>
<dbReference type="InterPro" id="IPR011006">
    <property type="entry name" value="CheY-like_superfamily"/>
</dbReference>
<evidence type="ECO:0000259" key="6">
    <source>
        <dbReference type="PROSITE" id="PS50043"/>
    </source>
</evidence>
<dbReference type="Gene3D" id="3.40.50.2300">
    <property type="match status" value="1"/>
</dbReference>
<evidence type="ECO:0000256" key="4">
    <source>
        <dbReference type="ARBA" id="ARBA00023163"/>
    </source>
</evidence>
<comment type="caution">
    <text evidence="8">The sequence shown here is derived from an EMBL/GenBank/DDBJ whole genome shotgun (WGS) entry which is preliminary data.</text>
</comment>
<dbReference type="InterPro" id="IPR001789">
    <property type="entry name" value="Sig_transdc_resp-reg_receiver"/>
</dbReference>
<dbReference type="InterPro" id="IPR016032">
    <property type="entry name" value="Sig_transdc_resp-reg_C-effctor"/>
</dbReference>
<dbReference type="PROSITE" id="PS50043">
    <property type="entry name" value="HTH_LUXR_2"/>
    <property type="match status" value="1"/>
</dbReference>
<reference evidence="8 9" key="1">
    <citation type="submission" date="2019-12" db="EMBL/GenBank/DDBJ databases">
        <title>Whole genome sequencing of endophytic Actinobacterium Micromonospora sp. MPMI6T.</title>
        <authorList>
            <person name="Evv R."/>
            <person name="Podile A.R."/>
        </authorList>
    </citation>
    <scope>NUCLEOTIDE SEQUENCE [LARGE SCALE GENOMIC DNA]</scope>
    <source>
        <strain evidence="8 9">MPMI6</strain>
    </source>
</reference>
<accession>A0ABS3VZK2</accession>
<dbReference type="RefSeq" id="WP_208816729.1">
    <property type="nucleotide sequence ID" value="NZ_WVUH01000348.1"/>
</dbReference>
<keyword evidence="4" id="KW-0804">Transcription</keyword>
<evidence type="ECO:0000256" key="3">
    <source>
        <dbReference type="ARBA" id="ARBA00023125"/>
    </source>
</evidence>